<gene>
    <name evidence="11" type="ORF">KZO38_01305</name>
</gene>
<keyword evidence="7 9" id="KW-0472">Membrane</keyword>
<comment type="caution">
    <text evidence="11">The sequence shown here is derived from an EMBL/GenBank/DDBJ whole genome shotgun (WGS) entry which is preliminary data.</text>
</comment>
<keyword evidence="12" id="KW-1185">Reference proteome</keyword>
<dbReference type="PANTHER" id="PTHR33451">
    <property type="entry name" value="MALATE-2H(+)/NA(+)-LACTATE ANTIPORTER"/>
    <property type="match status" value="1"/>
</dbReference>
<accession>A0ABS6YCG5</accession>
<evidence type="ECO:0000256" key="5">
    <source>
        <dbReference type="ARBA" id="ARBA00022692"/>
    </source>
</evidence>
<feature type="transmembrane region" description="Helical" evidence="9">
    <location>
        <begin position="288"/>
        <end position="314"/>
    </location>
</feature>
<dbReference type="EMBL" id="JAHXCT010000001">
    <property type="protein sequence ID" value="MBW4768408.1"/>
    <property type="molecule type" value="Genomic_DNA"/>
</dbReference>
<evidence type="ECO:0000256" key="8">
    <source>
        <dbReference type="ARBA" id="ARBA00038435"/>
    </source>
</evidence>
<comment type="subcellular location">
    <subcellularLocation>
        <location evidence="1">Cell membrane</location>
        <topology evidence="1">Multi-pass membrane protein</topology>
    </subcellularLocation>
</comment>
<feature type="domain" description="Na+/H+ antiporter NhaC-like C-terminal" evidence="10">
    <location>
        <begin position="236"/>
        <end position="421"/>
    </location>
</feature>
<evidence type="ECO:0000256" key="9">
    <source>
        <dbReference type="SAM" id="Phobius"/>
    </source>
</evidence>
<evidence type="ECO:0000256" key="1">
    <source>
        <dbReference type="ARBA" id="ARBA00004651"/>
    </source>
</evidence>
<keyword evidence="2" id="KW-0813">Transport</keyword>
<evidence type="ECO:0000256" key="3">
    <source>
        <dbReference type="ARBA" id="ARBA00022449"/>
    </source>
</evidence>
<evidence type="ECO:0000256" key="2">
    <source>
        <dbReference type="ARBA" id="ARBA00022448"/>
    </source>
</evidence>
<feature type="transmembrane region" description="Helical" evidence="9">
    <location>
        <begin position="126"/>
        <end position="149"/>
    </location>
</feature>
<feature type="transmembrane region" description="Helical" evidence="9">
    <location>
        <begin position="194"/>
        <end position="213"/>
    </location>
</feature>
<sequence length="429" mass="45708">MSEIKHIKGLKALAPLFLFIALYLSCAIVAKDFYKLPVTVSFLIASVCAIMMTTGESIEKRISIFTEGAGQKSLLQMVWIFILAGAFAASAKAMGSVDATVYFILSILPAKFILAGLFLSACIISLAIGTSVGTIIALVPIASGLSHVLGVDEPLMLGIVIGGAFFGDNLSFISDTTIAATSSQGCSMKDKFKVNSLIVVPAAVCILIIYTILGHGLEKPAELPGFNYVHLIPYFVVIFMALRGINVMIVLIAGIVFSGVLGFFAQSYDLYGWFATLGVGMKSMGELIIVTMLAGGLLAVIKYNGGIHYIIAILTKFIKGKRGAELSIGLLVSFVNVCTANNTVAIITVGNIAKQISKKFDIDSRKSASILDTFSCATQGMLPYGAQILMAADLTNVSPIEIVGYTYYPISIALMALLSIFVRYPKKYS</sequence>
<evidence type="ECO:0000256" key="7">
    <source>
        <dbReference type="ARBA" id="ARBA00023136"/>
    </source>
</evidence>
<name>A0ABS6YCG5_9BACT</name>
<feature type="transmembrane region" description="Helical" evidence="9">
    <location>
        <begin position="36"/>
        <end position="53"/>
    </location>
</feature>
<keyword evidence="3" id="KW-0050">Antiport</keyword>
<dbReference type="RefSeq" id="WP_219479154.1">
    <property type="nucleotide sequence ID" value="NZ_JAHXCT010000001.1"/>
</dbReference>
<feature type="transmembrane region" description="Helical" evidence="9">
    <location>
        <begin position="12"/>
        <end position="30"/>
    </location>
</feature>
<comment type="similarity">
    <text evidence="8">Belongs to the NhaC Na(+)/H(+) (TC 2.A.35) antiporter family.</text>
</comment>
<dbReference type="InterPro" id="IPR052180">
    <property type="entry name" value="NhaC_Na-H+_Antiporter"/>
</dbReference>
<dbReference type="Proteomes" id="UP000788426">
    <property type="component" value="Unassembled WGS sequence"/>
</dbReference>
<feature type="transmembrane region" description="Helical" evidence="9">
    <location>
        <begin position="155"/>
        <end position="173"/>
    </location>
</feature>
<reference evidence="11 12" key="1">
    <citation type="submission" date="2021-07" db="EMBL/GenBank/DDBJ databases">
        <title>Genomic diversity and antimicrobial resistance of Prevotella spp. isolated from chronic lung disease airways.</title>
        <authorList>
            <person name="Webb K.A."/>
            <person name="Olagoke O.S."/>
            <person name="Baird T."/>
            <person name="Neill J."/>
            <person name="Pham A."/>
            <person name="Wells T.J."/>
            <person name="Ramsay K.A."/>
            <person name="Bell S.C."/>
            <person name="Sarovich D.S."/>
            <person name="Price E.P."/>
        </authorList>
    </citation>
    <scope>NUCLEOTIDE SEQUENCE [LARGE SCALE GENOMIC DNA]</scope>
    <source>
        <strain evidence="11 12">SCHI0011.S.12</strain>
    </source>
</reference>
<feature type="transmembrane region" description="Helical" evidence="9">
    <location>
        <begin position="326"/>
        <end position="349"/>
    </location>
</feature>
<evidence type="ECO:0000259" key="10">
    <source>
        <dbReference type="Pfam" id="PF03553"/>
    </source>
</evidence>
<organism evidence="11 12">
    <name type="scientific">Hoylesella nanceiensis</name>
    <dbReference type="NCBI Taxonomy" id="425941"/>
    <lineage>
        <taxon>Bacteria</taxon>
        <taxon>Pseudomonadati</taxon>
        <taxon>Bacteroidota</taxon>
        <taxon>Bacteroidia</taxon>
        <taxon>Bacteroidales</taxon>
        <taxon>Prevotellaceae</taxon>
        <taxon>Hoylesella</taxon>
    </lineage>
</organism>
<feature type="transmembrane region" description="Helical" evidence="9">
    <location>
        <begin position="249"/>
        <end position="268"/>
    </location>
</feature>
<feature type="transmembrane region" description="Helical" evidence="9">
    <location>
        <begin position="225"/>
        <end position="242"/>
    </location>
</feature>
<keyword evidence="4" id="KW-1003">Cell membrane</keyword>
<proteinExistence type="inferred from homology"/>
<evidence type="ECO:0000256" key="4">
    <source>
        <dbReference type="ARBA" id="ARBA00022475"/>
    </source>
</evidence>
<keyword evidence="6 9" id="KW-1133">Transmembrane helix</keyword>
<dbReference type="InterPro" id="IPR018461">
    <property type="entry name" value="Na/H_Antiport_NhaC-like_C"/>
</dbReference>
<feature type="domain" description="Na+/H+ antiporter NhaC-like C-terminal" evidence="10">
    <location>
        <begin position="24"/>
        <end position="214"/>
    </location>
</feature>
<dbReference type="Pfam" id="PF03553">
    <property type="entry name" value="Na_H_antiporter"/>
    <property type="match status" value="2"/>
</dbReference>
<dbReference type="PANTHER" id="PTHR33451:SF5">
    <property type="entry name" value="NA+_H+ ANTIPORTER"/>
    <property type="match status" value="1"/>
</dbReference>
<feature type="transmembrane region" description="Helical" evidence="9">
    <location>
        <begin position="74"/>
        <end position="93"/>
    </location>
</feature>
<protein>
    <submittedName>
        <fullName evidence="11">Na+/H+ antiporter NhaC family protein</fullName>
    </submittedName>
</protein>
<evidence type="ECO:0000313" key="11">
    <source>
        <dbReference type="EMBL" id="MBW4768408.1"/>
    </source>
</evidence>
<evidence type="ECO:0000313" key="12">
    <source>
        <dbReference type="Proteomes" id="UP000788426"/>
    </source>
</evidence>
<evidence type="ECO:0000256" key="6">
    <source>
        <dbReference type="ARBA" id="ARBA00022989"/>
    </source>
</evidence>
<feature type="transmembrane region" description="Helical" evidence="9">
    <location>
        <begin position="405"/>
        <end position="424"/>
    </location>
</feature>
<keyword evidence="5 9" id="KW-0812">Transmembrane</keyword>